<sequence>MASDHHSRKHGSAQRVGFCGRDQPYGPWHGSARILRANGLHNQRASGLKADDCRTGLSRRDALGTAGGGVVGRTAVSAAVLARLVLSWRRPVATAVER</sequence>
<protein>
    <submittedName>
        <fullName evidence="1">Uncharacterized protein</fullName>
    </submittedName>
</protein>
<reference evidence="1" key="1">
    <citation type="submission" date="2018-07" db="EMBL/GenBank/DDBJ databases">
        <authorList>
            <person name="Quirk P.G."/>
            <person name="Krulwich T.A."/>
        </authorList>
    </citation>
    <scope>NUCLEOTIDE SEQUENCE</scope>
</reference>
<organism evidence="1">
    <name type="scientific">metagenome</name>
    <dbReference type="NCBI Taxonomy" id="256318"/>
    <lineage>
        <taxon>unclassified sequences</taxon>
        <taxon>metagenomes</taxon>
    </lineage>
</organism>
<accession>A0A380TG10</accession>
<evidence type="ECO:0000313" key="1">
    <source>
        <dbReference type="EMBL" id="SUS07412.1"/>
    </source>
</evidence>
<dbReference type="AlphaFoldDB" id="A0A380TG10"/>
<name>A0A380TG10_9ZZZZ</name>
<dbReference type="EMBL" id="UIDG01000368">
    <property type="protein sequence ID" value="SUS07412.1"/>
    <property type="molecule type" value="Genomic_DNA"/>
</dbReference>
<gene>
    <name evidence="1" type="ORF">DF3PB_430010</name>
</gene>
<proteinExistence type="predicted"/>